<dbReference type="InterPro" id="IPR001841">
    <property type="entry name" value="Znf_RING"/>
</dbReference>
<dbReference type="PROSITE" id="PS50089">
    <property type="entry name" value="ZF_RING_2"/>
    <property type="match status" value="1"/>
</dbReference>
<reference evidence="3 4" key="1">
    <citation type="journal article" date="2015" name="Plant Cell">
        <title>Oil accumulation by the oleaginous diatom Fistulifera solaris as revealed by the genome and transcriptome.</title>
        <authorList>
            <person name="Tanaka T."/>
            <person name="Maeda Y."/>
            <person name="Veluchamy A."/>
            <person name="Tanaka M."/>
            <person name="Abida H."/>
            <person name="Marechal E."/>
            <person name="Bowler C."/>
            <person name="Muto M."/>
            <person name="Sunaga Y."/>
            <person name="Tanaka M."/>
            <person name="Yoshino T."/>
            <person name="Taniguchi T."/>
            <person name="Fukuda Y."/>
            <person name="Nemoto M."/>
            <person name="Matsumoto M."/>
            <person name="Wong P.S."/>
            <person name="Aburatani S."/>
            <person name="Fujibuchi W."/>
        </authorList>
    </citation>
    <scope>NUCLEOTIDE SEQUENCE [LARGE SCALE GENOMIC DNA]</scope>
    <source>
        <strain evidence="3 4">JPCC DA0580</strain>
    </source>
</reference>
<keyword evidence="1" id="KW-0479">Metal-binding</keyword>
<dbReference type="SUPFAM" id="SSF57850">
    <property type="entry name" value="RING/U-box"/>
    <property type="match status" value="1"/>
</dbReference>
<comment type="caution">
    <text evidence="3">The sequence shown here is derived from an EMBL/GenBank/DDBJ whole genome shotgun (WGS) entry which is preliminary data.</text>
</comment>
<evidence type="ECO:0000259" key="2">
    <source>
        <dbReference type="PROSITE" id="PS50089"/>
    </source>
</evidence>
<dbReference type="SUPFAM" id="SSF48452">
    <property type="entry name" value="TPR-like"/>
    <property type="match status" value="1"/>
</dbReference>
<dbReference type="AlphaFoldDB" id="A0A1Z5JMV5"/>
<dbReference type="GO" id="GO:0005737">
    <property type="term" value="C:cytoplasm"/>
    <property type="evidence" value="ECO:0007669"/>
    <property type="project" value="UniProtKB-ARBA"/>
</dbReference>
<feature type="domain" description="RING-type" evidence="2">
    <location>
        <begin position="31"/>
        <end position="73"/>
    </location>
</feature>
<evidence type="ECO:0000313" key="3">
    <source>
        <dbReference type="EMBL" id="GAX15246.1"/>
    </source>
</evidence>
<organism evidence="3 4">
    <name type="scientific">Fistulifera solaris</name>
    <name type="common">Oleaginous diatom</name>
    <dbReference type="NCBI Taxonomy" id="1519565"/>
    <lineage>
        <taxon>Eukaryota</taxon>
        <taxon>Sar</taxon>
        <taxon>Stramenopiles</taxon>
        <taxon>Ochrophyta</taxon>
        <taxon>Bacillariophyta</taxon>
        <taxon>Bacillariophyceae</taxon>
        <taxon>Bacillariophycidae</taxon>
        <taxon>Naviculales</taxon>
        <taxon>Naviculaceae</taxon>
        <taxon>Fistulifera</taxon>
    </lineage>
</organism>
<keyword evidence="4" id="KW-1185">Reference proteome</keyword>
<evidence type="ECO:0000256" key="1">
    <source>
        <dbReference type="PROSITE-ProRule" id="PRU00175"/>
    </source>
</evidence>
<gene>
    <name evidence="3" type="ORF">FisN_1Hu683</name>
</gene>
<evidence type="ECO:0000313" key="4">
    <source>
        <dbReference type="Proteomes" id="UP000198406"/>
    </source>
</evidence>
<keyword evidence="1" id="KW-0863">Zinc-finger</keyword>
<dbReference type="EMBL" id="BDSP01000089">
    <property type="protein sequence ID" value="GAX15246.1"/>
    <property type="molecule type" value="Genomic_DNA"/>
</dbReference>
<dbReference type="InterPro" id="IPR011990">
    <property type="entry name" value="TPR-like_helical_dom_sf"/>
</dbReference>
<dbReference type="Proteomes" id="UP000198406">
    <property type="component" value="Unassembled WGS sequence"/>
</dbReference>
<dbReference type="Gene3D" id="1.25.40.10">
    <property type="entry name" value="Tetratricopeptide repeat domain"/>
    <property type="match status" value="1"/>
</dbReference>
<proteinExistence type="predicted"/>
<dbReference type="InterPro" id="IPR013083">
    <property type="entry name" value="Znf_RING/FYVE/PHD"/>
</dbReference>
<accession>A0A1Z5JMV5</accession>
<protein>
    <recommendedName>
        <fullName evidence="2">RING-type domain-containing protein</fullName>
    </recommendedName>
</protein>
<dbReference type="InParanoid" id="A0A1Z5JMV5"/>
<sequence length="337" mass="37565">MLAPTARPVSRSMEEVVTGTKVTSFVVKKACEICSRAAIVDPIVCVECKHISCWSCLRQFQRANATNKCPDCRSEMPELVQPTLTKAKGIIARVEKDDLSLAFRKASMSKALANMCYIRDQDDPASKYTFPLDQARILSSHGYHNSALKVLEDVLKDAENGGLDLAVKYNPSDLDKIEEVGKLNLDTEGNGISKSELATVYELIAEMHMKLGKWKKALMAYQTLEIRFPMPGPDQMTTDQHGAMMRGAQECLYQMKKYDQCIEVGQKILKAYKFAPSALKASALAYKAMGNMKEARKLAAKALLGAAACYDESGEFSWNFWEEINDESIVGPRPYRF</sequence>
<keyword evidence="1" id="KW-0862">Zinc</keyword>
<name>A0A1Z5JMV5_FISSO</name>
<dbReference type="GO" id="GO:0008270">
    <property type="term" value="F:zinc ion binding"/>
    <property type="evidence" value="ECO:0007669"/>
    <property type="project" value="UniProtKB-KW"/>
</dbReference>
<dbReference type="Gene3D" id="3.30.40.10">
    <property type="entry name" value="Zinc/RING finger domain, C3HC4 (zinc finger)"/>
    <property type="match status" value="1"/>
</dbReference>